<dbReference type="PANTHER" id="PTHR30469">
    <property type="entry name" value="MULTIDRUG RESISTANCE PROTEIN MDTA"/>
    <property type="match status" value="1"/>
</dbReference>
<organism evidence="2 3">
    <name type="scientific">Paenibacillus baekrokdamisoli</name>
    <dbReference type="NCBI Taxonomy" id="1712516"/>
    <lineage>
        <taxon>Bacteria</taxon>
        <taxon>Bacillati</taxon>
        <taxon>Bacillota</taxon>
        <taxon>Bacilli</taxon>
        <taxon>Bacillales</taxon>
        <taxon>Paenibacillaceae</taxon>
        <taxon>Paenibacillus</taxon>
    </lineage>
</organism>
<gene>
    <name evidence="2" type="ORF">Back11_14040</name>
</gene>
<dbReference type="Gene3D" id="2.40.420.20">
    <property type="match status" value="1"/>
</dbReference>
<dbReference type="GO" id="GO:0015562">
    <property type="term" value="F:efflux transmembrane transporter activity"/>
    <property type="evidence" value="ECO:0007669"/>
    <property type="project" value="TreeGrafter"/>
</dbReference>
<dbReference type="Pfam" id="PF25984">
    <property type="entry name" value="BSH_YknX"/>
    <property type="match status" value="1"/>
</dbReference>
<evidence type="ECO:0000259" key="1">
    <source>
        <dbReference type="Pfam" id="PF25984"/>
    </source>
</evidence>
<dbReference type="InterPro" id="IPR058639">
    <property type="entry name" value="BSH_YknX-like"/>
</dbReference>
<dbReference type="AlphaFoldDB" id="A0A3G9JAM0"/>
<dbReference type="RefSeq" id="WP_311547067.1">
    <property type="nucleotide sequence ID" value="NZ_AP019308.1"/>
</dbReference>
<keyword evidence="3" id="KW-1185">Reference proteome</keyword>
<reference evidence="2 3" key="1">
    <citation type="submission" date="2018-11" db="EMBL/GenBank/DDBJ databases">
        <title>Complete genome sequence of Paenibacillus baekrokdamisoli strain KCTC 33723.</title>
        <authorList>
            <person name="Kang S.W."/>
            <person name="Lee K.C."/>
            <person name="Kim K.K."/>
            <person name="Kim J.S."/>
            <person name="Kim D.S."/>
            <person name="Ko S.H."/>
            <person name="Yang S.H."/>
            <person name="Lee J.S."/>
        </authorList>
    </citation>
    <scope>NUCLEOTIDE SEQUENCE [LARGE SCALE GENOMIC DNA]</scope>
    <source>
        <strain evidence="2 3">KCTC 33723</strain>
    </source>
</reference>
<proteinExistence type="predicted"/>
<accession>A0A3G9JAM0</accession>
<dbReference type="GO" id="GO:1990281">
    <property type="term" value="C:efflux pump complex"/>
    <property type="evidence" value="ECO:0007669"/>
    <property type="project" value="TreeGrafter"/>
</dbReference>
<evidence type="ECO:0000313" key="2">
    <source>
        <dbReference type="EMBL" id="BBH20059.1"/>
    </source>
</evidence>
<evidence type="ECO:0000313" key="3">
    <source>
        <dbReference type="Proteomes" id="UP000275368"/>
    </source>
</evidence>
<dbReference type="EMBL" id="AP019308">
    <property type="protein sequence ID" value="BBH20059.1"/>
    <property type="molecule type" value="Genomic_DNA"/>
</dbReference>
<feature type="domain" description="YknX-like barrel-sandwich hybrid" evidence="1">
    <location>
        <begin position="81"/>
        <end position="202"/>
    </location>
</feature>
<dbReference type="PANTHER" id="PTHR30469:SF11">
    <property type="entry name" value="BLL4320 PROTEIN"/>
    <property type="match status" value="1"/>
</dbReference>
<dbReference type="SUPFAM" id="SSF111369">
    <property type="entry name" value="HlyD-like secretion proteins"/>
    <property type="match status" value="1"/>
</dbReference>
<name>A0A3G9JAM0_9BACL</name>
<dbReference type="Gene3D" id="2.40.50.100">
    <property type="match status" value="1"/>
</dbReference>
<protein>
    <recommendedName>
        <fullName evidence="1">YknX-like barrel-sandwich hybrid domain-containing protein</fullName>
    </recommendedName>
</protein>
<dbReference type="KEGG" id="pbk:Back11_14040"/>
<dbReference type="Proteomes" id="UP000275368">
    <property type="component" value="Chromosome"/>
</dbReference>
<sequence>MELELTEVPKDRKRKRKIQIIFTVFMGLLVLFTLFSNTLQSLTLPKVTTERAAMGSFVHTLEGSGVLRPIVEAKLLNPAGWKIKTILVKEGDHVKKGQRLIIYDSKSAERELQDEKTQLAKQTIDLQSIQDRFILSKMEGDETKIRSVSRDMETRKLDMGVQERKISDLRDRLTNQKEITAPFDGLITKLNAVEGLSSMGEPDVYISSNSGGYLFEFPSDAQRLTDLGVQVGEKIEVEVHMMLDQQTRIIEGIITEIVNAEPRTENSNDIETNKTLVISQKVIRVKVVGTELKGGEQALVKLTKSSQQDGFIISNKAIHQDREGKYIYKIEEQQGALGNVFVARKVTILSSESNDKETIVQAVSFNESDLIILESSEPLQDGNRVRLQ</sequence>